<feature type="region of interest" description="Disordered" evidence="1">
    <location>
        <begin position="291"/>
        <end position="321"/>
    </location>
</feature>
<name>A0AB34IS60_PRYPA</name>
<reference evidence="3 4" key="1">
    <citation type="journal article" date="2024" name="Science">
        <title>Giant polyketide synthase enzymes in the biosynthesis of giant marine polyether toxins.</title>
        <authorList>
            <person name="Fallon T.R."/>
            <person name="Shende V.V."/>
            <person name="Wierzbicki I.H."/>
            <person name="Pendleton A.L."/>
            <person name="Watervoot N.F."/>
            <person name="Auber R.P."/>
            <person name="Gonzalez D.J."/>
            <person name="Wisecaver J.H."/>
            <person name="Moore B.S."/>
        </authorList>
    </citation>
    <scope>NUCLEOTIDE SEQUENCE [LARGE SCALE GENOMIC DNA]</scope>
    <source>
        <strain evidence="3 4">12B1</strain>
    </source>
</reference>
<gene>
    <name evidence="3" type="ORF">AB1Y20_008669</name>
</gene>
<feature type="compositionally biased region" description="Low complexity" evidence="1">
    <location>
        <begin position="291"/>
        <end position="315"/>
    </location>
</feature>
<evidence type="ECO:0000256" key="2">
    <source>
        <dbReference type="SAM" id="Phobius"/>
    </source>
</evidence>
<keyword evidence="4" id="KW-1185">Reference proteome</keyword>
<evidence type="ECO:0000313" key="3">
    <source>
        <dbReference type="EMBL" id="KAL1504900.1"/>
    </source>
</evidence>
<evidence type="ECO:0000313" key="4">
    <source>
        <dbReference type="Proteomes" id="UP001515480"/>
    </source>
</evidence>
<keyword evidence="2" id="KW-1133">Transmembrane helix</keyword>
<accession>A0AB34IS60</accession>
<comment type="caution">
    <text evidence="3">The sequence shown here is derived from an EMBL/GenBank/DDBJ whole genome shotgun (WGS) entry which is preliminary data.</text>
</comment>
<dbReference type="EMBL" id="JBGBPQ010000019">
    <property type="protein sequence ID" value="KAL1504900.1"/>
    <property type="molecule type" value="Genomic_DNA"/>
</dbReference>
<keyword evidence="2" id="KW-0812">Transmembrane</keyword>
<dbReference type="Proteomes" id="UP001515480">
    <property type="component" value="Unassembled WGS sequence"/>
</dbReference>
<feature type="transmembrane region" description="Helical" evidence="2">
    <location>
        <begin position="324"/>
        <end position="346"/>
    </location>
</feature>
<evidence type="ECO:0000256" key="1">
    <source>
        <dbReference type="SAM" id="MobiDB-lite"/>
    </source>
</evidence>
<protein>
    <submittedName>
        <fullName evidence="3">Uncharacterized protein</fullName>
    </submittedName>
</protein>
<keyword evidence="2" id="KW-0472">Membrane</keyword>
<feature type="compositionally biased region" description="Pro residues" evidence="1">
    <location>
        <begin position="140"/>
        <end position="163"/>
    </location>
</feature>
<dbReference type="AlphaFoldDB" id="A0AB34IS60"/>
<proteinExistence type="predicted"/>
<feature type="region of interest" description="Disordered" evidence="1">
    <location>
        <begin position="140"/>
        <end position="169"/>
    </location>
</feature>
<organism evidence="3 4">
    <name type="scientific">Prymnesium parvum</name>
    <name type="common">Toxic golden alga</name>
    <dbReference type="NCBI Taxonomy" id="97485"/>
    <lineage>
        <taxon>Eukaryota</taxon>
        <taxon>Haptista</taxon>
        <taxon>Haptophyta</taxon>
        <taxon>Prymnesiophyceae</taxon>
        <taxon>Prymnesiales</taxon>
        <taxon>Prymnesiaceae</taxon>
        <taxon>Prymnesium</taxon>
    </lineage>
</organism>
<feature type="region of interest" description="Disordered" evidence="1">
    <location>
        <begin position="361"/>
        <end position="383"/>
    </location>
</feature>
<sequence>MPSRVAADCPLNAIVETQNVWPTGQTLAVSFATWDPELVSDSRRTVELQFDKPAVRILASFNAAVVYNALPDPAAGTRVAFKMLAESPGPHCTPGGKDGAGKDLAPSCTPLARRSFSFEMEPVARCVNVVCHAPWPQPPLPQPPPSPDPPPPSPTPASPPPPAEMRVGGCSIGGLVRATHVQKPSGHETVRVQCTPDEWRADYILAVHVTGQQLNVAQIAGEATMVANDRRCVGPSEMPSSNARGSTFCFKLVSTPVEFGTPSKFSFLVEGTHHISPAWALCWPEAGVEAASAPPSASPSNTTSSNAIANSSRSSHVPTNSPSMVVEVSVTMGLTIAVLVMILLLYHGLLATFAPALEGRPSCEHSSEALTNSPDLELSAGGEEDELQATREHLVTRNSMKLSCRDEEYDAAEHGEEDNDDSEVQAGEVQLLASKVARLERNALWEPSCDME</sequence>